<protein>
    <recommendedName>
        <fullName evidence="3">Thioesterase</fullName>
    </recommendedName>
</protein>
<dbReference type="InterPro" id="IPR029069">
    <property type="entry name" value="HotDog_dom_sf"/>
</dbReference>
<dbReference type="InterPro" id="IPR050563">
    <property type="entry name" value="4-hydroxybenzoyl-CoA_TE"/>
</dbReference>
<dbReference type="OrthoDB" id="9803287at2"/>
<dbReference type="CDD" id="cd00586">
    <property type="entry name" value="4HBT"/>
    <property type="match status" value="1"/>
</dbReference>
<proteinExistence type="predicted"/>
<evidence type="ECO:0000313" key="1">
    <source>
        <dbReference type="EMBL" id="PJK31643.1"/>
    </source>
</evidence>
<dbReference type="SUPFAM" id="SSF54637">
    <property type="entry name" value="Thioesterase/thiol ester dehydrase-isomerase"/>
    <property type="match status" value="1"/>
</dbReference>
<comment type="caution">
    <text evidence="1">The sequence shown here is derived from an EMBL/GenBank/DDBJ whole genome shotgun (WGS) entry which is preliminary data.</text>
</comment>
<dbReference type="AlphaFoldDB" id="A0A2M9G7H1"/>
<dbReference type="Proteomes" id="UP000229498">
    <property type="component" value="Unassembled WGS sequence"/>
</dbReference>
<gene>
    <name evidence="1" type="ORF">CVT23_00915</name>
</gene>
<dbReference type="RefSeq" id="WP_109794468.1">
    <property type="nucleotide sequence ID" value="NZ_PHIG01000004.1"/>
</dbReference>
<dbReference type="Gene3D" id="3.10.129.10">
    <property type="entry name" value="Hotdog Thioesterase"/>
    <property type="match status" value="1"/>
</dbReference>
<organism evidence="1 2">
    <name type="scientific">Minwuia thermotolerans</name>
    <dbReference type="NCBI Taxonomy" id="2056226"/>
    <lineage>
        <taxon>Bacteria</taxon>
        <taxon>Pseudomonadati</taxon>
        <taxon>Pseudomonadota</taxon>
        <taxon>Alphaproteobacteria</taxon>
        <taxon>Minwuiales</taxon>
        <taxon>Minwuiaceae</taxon>
        <taxon>Minwuia</taxon>
    </lineage>
</organism>
<accession>A0A2M9G7H1</accession>
<evidence type="ECO:0008006" key="3">
    <source>
        <dbReference type="Google" id="ProtNLM"/>
    </source>
</evidence>
<dbReference type="GO" id="GO:0047617">
    <property type="term" value="F:fatty acyl-CoA hydrolase activity"/>
    <property type="evidence" value="ECO:0007669"/>
    <property type="project" value="TreeGrafter"/>
</dbReference>
<reference evidence="1 2" key="1">
    <citation type="submission" date="2017-11" db="EMBL/GenBank/DDBJ databases">
        <title>Draft genome sequence of Rhizobiales bacterium SY3-13.</title>
        <authorList>
            <person name="Sun C."/>
        </authorList>
    </citation>
    <scope>NUCLEOTIDE SEQUENCE [LARGE SCALE GENOMIC DNA]</scope>
    <source>
        <strain evidence="1 2">SY3-13</strain>
    </source>
</reference>
<dbReference type="EMBL" id="PHIG01000004">
    <property type="protein sequence ID" value="PJK31643.1"/>
    <property type="molecule type" value="Genomic_DNA"/>
</dbReference>
<evidence type="ECO:0000313" key="2">
    <source>
        <dbReference type="Proteomes" id="UP000229498"/>
    </source>
</evidence>
<name>A0A2M9G7H1_9PROT</name>
<sequence>MSSNAPMDILQAVVLPEWIDYNGHMNVGYYNVAFDKATDGLFDHLDMGLDYVQRENKSFFTLETHVHYVREVLEGTPLRYTVQLLDFDAKRVHAFFQMFHAEEGYLSATSEQMCVHVDLATRRTAAMPDDLYARVEKLGLAHRDLPWPEQAGRGMKIRRRGAAA</sequence>
<dbReference type="Pfam" id="PF13279">
    <property type="entry name" value="4HBT_2"/>
    <property type="match status" value="1"/>
</dbReference>
<dbReference type="PANTHER" id="PTHR31793:SF2">
    <property type="entry name" value="BLR1345 PROTEIN"/>
    <property type="match status" value="1"/>
</dbReference>
<dbReference type="PANTHER" id="PTHR31793">
    <property type="entry name" value="4-HYDROXYBENZOYL-COA THIOESTERASE FAMILY MEMBER"/>
    <property type="match status" value="1"/>
</dbReference>
<keyword evidence="2" id="KW-1185">Reference proteome</keyword>